<dbReference type="STRING" id="930146.SAMN05192533_107196"/>
<dbReference type="AlphaFoldDB" id="A0A1H8CR08"/>
<name>A0A1H8CR08_9BACI</name>
<dbReference type="InterPro" id="IPR051321">
    <property type="entry name" value="PHA/PHB_synthase"/>
</dbReference>
<gene>
    <name evidence="3" type="ORF">SAMN05192533_107196</name>
</gene>
<keyword evidence="1" id="KW-1133">Transmembrane helix</keyword>
<dbReference type="EMBL" id="FOBW01000007">
    <property type="protein sequence ID" value="SEM97332.1"/>
    <property type="molecule type" value="Genomic_DNA"/>
</dbReference>
<evidence type="ECO:0000313" key="3">
    <source>
        <dbReference type="EMBL" id="SEM97332.1"/>
    </source>
</evidence>
<dbReference type="InterPro" id="IPR000073">
    <property type="entry name" value="AB_hydrolase_1"/>
</dbReference>
<dbReference type="PROSITE" id="PS50206">
    <property type="entry name" value="RHODANESE_3"/>
    <property type="match status" value="1"/>
</dbReference>
<accession>A0A1H8CR08</accession>
<dbReference type="InterPro" id="IPR029058">
    <property type="entry name" value="AB_hydrolase_fold"/>
</dbReference>
<keyword evidence="1" id="KW-0472">Membrane</keyword>
<dbReference type="PANTHER" id="PTHR36837:SF2">
    <property type="entry name" value="POLY(3-HYDROXYALKANOATE) POLYMERASE SUBUNIT PHAC"/>
    <property type="match status" value="1"/>
</dbReference>
<evidence type="ECO:0000259" key="2">
    <source>
        <dbReference type="PROSITE" id="PS50206"/>
    </source>
</evidence>
<sequence>MLNDPRKPKGLRLFGSLSSHSDPLVGPTPRKAIWKKNKATLWYYPAPDKKYKTPLFLVYSLVNQAFILDLGPGSSMIEGFTEAGYDVYLLDFGIPGYEDKHLTLGDYIFDYIETGVRRALRHSGVEDITVIGYCLGGTLALIYAAVAKEPIKNLILFATPVDISEIPYMDKWAKAIKHGEIKMEELIDEYGVVPAQVMEFWLRLITAPVNVTPYLALLGRLNDKKYIRKWKRFDIWVKGHVPFAGAVFKELINELLIKNKLIKNKLELRGKRVNLKKIKANLLVVSTEADELIPEEMTKPLMSKVSSGDKTYRRERGGHVSLAIKGGLPDFLTEWLQKRS</sequence>
<dbReference type="SUPFAM" id="SSF53474">
    <property type="entry name" value="alpha/beta-Hydrolases"/>
    <property type="match status" value="1"/>
</dbReference>
<dbReference type="InterPro" id="IPR001763">
    <property type="entry name" value="Rhodanese-like_dom"/>
</dbReference>
<feature type="transmembrane region" description="Helical" evidence="1">
    <location>
        <begin position="200"/>
        <end position="221"/>
    </location>
</feature>
<dbReference type="PANTHER" id="PTHR36837">
    <property type="entry name" value="POLY(3-HYDROXYALKANOATE) POLYMERASE SUBUNIT PHAC"/>
    <property type="match status" value="1"/>
</dbReference>
<dbReference type="Gene3D" id="3.40.50.1820">
    <property type="entry name" value="alpha/beta hydrolase"/>
    <property type="match status" value="1"/>
</dbReference>
<organism evidence="3 4">
    <name type="scientific">Mesobacillus persicus</name>
    <dbReference type="NCBI Taxonomy" id="930146"/>
    <lineage>
        <taxon>Bacteria</taxon>
        <taxon>Bacillati</taxon>
        <taxon>Bacillota</taxon>
        <taxon>Bacilli</taxon>
        <taxon>Bacillales</taxon>
        <taxon>Bacillaceae</taxon>
        <taxon>Mesobacillus</taxon>
    </lineage>
</organism>
<reference evidence="4" key="1">
    <citation type="submission" date="2016-10" db="EMBL/GenBank/DDBJ databases">
        <authorList>
            <person name="Varghese N."/>
            <person name="Submissions S."/>
        </authorList>
    </citation>
    <scope>NUCLEOTIDE SEQUENCE [LARGE SCALE GENOMIC DNA]</scope>
    <source>
        <strain evidence="4">B48,IBRC-M 10115,DSM 25386,CECT 8001</strain>
    </source>
</reference>
<dbReference type="Pfam" id="PF00561">
    <property type="entry name" value="Abhydrolase_1"/>
    <property type="match status" value="1"/>
</dbReference>
<keyword evidence="1" id="KW-0812">Transmembrane</keyword>
<keyword evidence="4" id="KW-1185">Reference proteome</keyword>
<dbReference type="RefSeq" id="WP_244532579.1">
    <property type="nucleotide sequence ID" value="NZ_FOBW01000007.1"/>
</dbReference>
<protein>
    <submittedName>
        <fullName evidence="3">Polyhydroxyalkanoate synthase</fullName>
    </submittedName>
</protein>
<evidence type="ECO:0000313" key="4">
    <source>
        <dbReference type="Proteomes" id="UP000198553"/>
    </source>
</evidence>
<proteinExistence type="predicted"/>
<dbReference type="Proteomes" id="UP000198553">
    <property type="component" value="Unassembled WGS sequence"/>
</dbReference>
<feature type="transmembrane region" description="Helical" evidence="1">
    <location>
        <begin position="128"/>
        <end position="146"/>
    </location>
</feature>
<feature type="domain" description="Rhodanese" evidence="2">
    <location>
        <begin position="80"/>
        <end position="106"/>
    </location>
</feature>
<evidence type="ECO:0000256" key="1">
    <source>
        <dbReference type="SAM" id="Phobius"/>
    </source>
</evidence>